<name>A0A4Y2UGJ6_ARAVE</name>
<protein>
    <submittedName>
        <fullName evidence="1">Uncharacterized protein</fullName>
    </submittedName>
</protein>
<dbReference type="EMBL" id="BGPR01036838">
    <property type="protein sequence ID" value="GBO12219.1"/>
    <property type="molecule type" value="Genomic_DNA"/>
</dbReference>
<accession>A0A4Y2UGJ6</accession>
<comment type="caution">
    <text evidence="1">The sequence shown here is derived from an EMBL/GenBank/DDBJ whole genome shotgun (WGS) entry which is preliminary data.</text>
</comment>
<gene>
    <name evidence="1" type="ORF">AVEN_53742_1</name>
</gene>
<dbReference type="Proteomes" id="UP000499080">
    <property type="component" value="Unassembled WGS sequence"/>
</dbReference>
<organism evidence="1 2">
    <name type="scientific">Araneus ventricosus</name>
    <name type="common">Orbweaver spider</name>
    <name type="synonym">Epeira ventricosa</name>
    <dbReference type="NCBI Taxonomy" id="182803"/>
    <lineage>
        <taxon>Eukaryota</taxon>
        <taxon>Metazoa</taxon>
        <taxon>Ecdysozoa</taxon>
        <taxon>Arthropoda</taxon>
        <taxon>Chelicerata</taxon>
        <taxon>Arachnida</taxon>
        <taxon>Araneae</taxon>
        <taxon>Araneomorphae</taxon>
        <taxon>Entelegynae</taxon>
        <taxon>Araneoidea</taxon>
        <taxon>Araneidae</taxon>
        <taxon>Araneus</taxon>
    </lineage>
</organism>
<reference evidence="1 2" key="1">
    <citation type="journal article" date="2019" name="Sci. Rep.">
        <title>Orb-weaving spider Araneus ventricosus genome elucidates the spidroin gene catalogue.</title>
        <authorList>
            <person name="Kono N."/>
            <person name="Nakamura H."/>
            <person name="Ohtoshi R."/>
            <person name="Moran D.A.P."/>
            <person name="Shinohara A."/>
            <person name="Yoshida Y."/>
            <person name="Fujiwara M."/>
            <person name="Mori M."/>
            <person name="Tomita M."/>
            <person name="Arakawa K."/>
        </authorList>
    </citation>
    <scope>NUCLEOTIDE SEQUENCE [LARGE SCALE GENOMIC DNA]</scope>
</reference>
<evidence type="ECO:0000313" key="2">
    <source>
        <dbReference type="Proteomes" id="UP000499080"/>
    </source>
</evidence>
<sequence>MCPFLNTKSTVKSPPRKYSLFSIPQDQQSKKAPENIILSQYKISGQKKPQEMFSFSQISSQKPQEKIFSFLLHYKINRPKALKLFLNTRSAIQKTENIAAFLNTRSTVKNPKKIFSFPSMQDQPSQKLPENITPFSQYRIHQSKKPQKIFSFSQYKVSSQKLKNILHFLNTRSLVKNENILLFSIPQDQQSKSSKKIFSFSQYKISHFKSLFSQYKIQQAKALENILLFSIQDQQSKAQKIFTTIIQDQLVKSPKKIFSFPQYKISSQKAPRKYSPFLNTRSMFKAPENILLFSIQGQQSEN</sequence>
<keyword evidence="2" id="KW-1185">Reference proteome</keyword>
<evidence type="ECO:0000313" key="1">
    <source>
        <dbReference type="EMBL" id="GBO12219.1"/>
    </source>
</evidence>
<dbReference type="AlphaFoldDB" id="A0A4Y2UGJ6"/>
<proteinExistence type="predicted"/>